<protein>
    <submittedName>
        <fullName evidence="2">DUF2809 domain-containing protein</fullName>
    </submittedName>
</protein>
<feature type="transmembrane region" description="Helical" evidence="1">
    <location>
        <begin position="7"/>
        <end position="25"/>
    </location>
</feature>
<organism evidence="2 3">
    <name type="scientific">Parashewanella spongiae</name>
    <dbReference type="NCBI Taxonomy" id="342950"/>
    <lineage>
        <taxon>Bacteria</taxon>
        <taxon>Pseudomonadati</taxon>
        <taxon>Pseudomonadota</taxon>
        <taxon>Gammaproteobacteria</taxon>
        <taxon>Alteromonadales</taxon>
        <taxon>Shewanellaceae</taxon>
        <taxon>Parashewanella</taxon>
    </lineage>
</organism>
<dbReference type="EMBL" id="QYYH01000151">
    <property type="protein sequence ID" value="RJY06794.1"/>
    <property type="molecule type" value="Genomic_DNA"/>
</dbReference>
<reference evidence="2 3" key="1">
    <citation type="submission" date="2018-09" db="EMBL/GenBank/DDBJ databases">
        <title>Phylogeny of the Shewanellaceae, and recommendation for two new genera, Pseudoshewanella and Parashewanella.</title>
        <authorList>
            <person name="Wang G."/>
        </authorList>
    </citation>
    <scope>NUCLEOTIDE SEQUENCE [LARGE SCALE GENOMIC DNA]</scope>
    <source>
        <strain evidence="2 3">KCTC 22492</strain>
    </source>
</reference>
<dbReference type="Pfam" id="PF10990">
    <property type="entry name" value="DUF2809"/>
    <property type="match status" value="1"/>
</dbReference>
<accession>A0A3A6U256</accession>
<keyword evidence="1" id="KW-1133">Transmembrane helix</keyword>
<feature type="transmembrane region" description="Helical" evidence="1">
    <location>
        <begin position="103"/>
        <end position="122"/>
    </location>
</feature>
<evidence type="ECO:0000313" key="2">
    <source>
        <dbReference type="EMBL" id="RJY06794.1"/>
    </source>
</evidence>
<proteinExistence type="predicted"/>
<keyword evidence="1" id="KW-0472">Membrane</keyword>
<feature type="transmembrane region" description="Helical" evidence="1">
    <location>
        <begin position="62"/>
        <end position="83"/>
    </location>
</feature>
<gene>
    <name evidence="2" type="ORF">D5R81_17285</name>
</gene>
<dbReference type="AlphaFoldDB" id="A0A3A6U256"/>
<evidence type="ECO:0000256" key="1">
    <source>
        <dbReference type="SAM" id="Phobius"/>
    </source>
</evidence>
<dbReference type="OrthoDB" id="9996676at2"/>
<dbReference type="RefSeq" id="WP_121854868.1">
    <property type="nucleotide sequence ID" value="NZ_CP037952.1"/>
</dbReference>
<dbReference type="InterPro" id="IPR021257">
    <property type="entry name" value="DUF2809"/>
</dbReference>
<feature type="transmembrane region" description="Helical" evidence="1">
    <location>
        <begin position="37"/>
        <end position="55"/>
    </location>
</feature>
<dbReference type="Proteomes" id="UP000273022">
    <property type="component" value="Unassembled WGS sequence"/>
</dbReference>
<keyword evidence="3" id="KW-1185">Reference proteome</keyword>
<evidence type="ECO:0000313" key="3">
    <source>
        <dbReference type="Proteomes" id="UP000273022"/>
    </source>
</evidence>
<sequence>MKIRIKFKAWSFIVTMACFIFYYSISSFMKFGVQQDMLADVTLVLMTFFLLKSFFQYPIQSLALVSLLLALTNEVAQFIQYLSLIELHQSPLAWAIMGNHYQLVELLAYLLGYLILIFGGYLQTQYRLWRRYKTGS</sequence>
<name>A0A3A6U256_9GAMM</name>
<comment type="caution">
    <text evidence="2">The sequence shown here is derived from an EMBL/GenBank/DDBJ whole genome shotgun (WGS) entry which is preliminary data.</text>
</comment>
<keyword evidence="1" id="KW-0812">Transmembrane</keyword>